<comment type="caution">
    <text evidence="3">The sequence shown here is derived from an EMBL/GenBank/DDBJ whole genome shotgun (WGS) entry which is preliminary data.</text>
</comment>
<dbReference type="RefSeq" id="WP_158038854.1">
    <property type="nucleotide sequence ID" value="NZ_JACCFV010000001.1"/>
</dbReference>
<dbReference type="Proteomes" id="UP000467240">
    <property type="component" value="Unassembled WGS sequence"/>
</dbReference>
<evidence type="ECO:0000256" key="2">
    <source>
        <dbReference type="SAM" id="Phobius"/>
    </source>
</evidence>
<evidence type="ECO:0000313" key="3">
    <source>
        <dbReference type="EMBL" id="KAB1662422.1"/>
    </source>
</evidence>
<keyword evidence="4" id="KW-1185">Reference proteome</keyword>
<evidence type="ECO:0000256" key="1">
    <source>
        <dbReference type="SAM" id="MobiDB-lite"/>
    </source>
</evidence>
<gene>
    <name evidence="3" type="ORF">F8O01_00260</name>
</gene>
<evidence type="ECO:0000313" key="4">
    <source>
        <dbReference type="Proteomes" id="UP000467240"/>
    </source>
</evidence>
<proteinExistence type="predicted"/>
<keyword evidence="2" id="KW-0472">Membrane</keyword>
<dbReference type="AlphaFoldDB" id="A0A7J5C2K8"/>
<keyword evidence="2" id="KW-0812">Transmembrane</keyword>
<accession>A0A7J5C2K8</accession>
<reference evidence="3 4" key="1">
    <citation type="submission" date="2019-09" db="EMBL/GenBank/DDBJ databases">
        <title>Phylogeny of genus Pseudoclavibacter and closely related genus.</title>
        <authorList>
            <person name="Li Y."/>
        </authorList>
    </citation>
    <scope>NUCLEOTIDE SEQUENCE [LARGE SCALE GENOMIC DNA]</scope>
    <source>
        <strain evidence="3 4">DSM 23821</strain>
    </source>
</reference>
<organism evidence="3 4">
    <name type="scientific">Pseudoclavibacter chungangensis</name>
    <dbReference type="NCBI Taxonomy" id="587635"/>
    <lineage>
        <taxon>Bacteria</taxon>
        <taxon>Bacillati</taxon>
        <taxon>Actinomycetota</taxon>
        <taxon>Actinomycetes</taxon>
        <taxon>Micrococcales</taxon>
        <taxon>Microbacteriaceae</taxon>
        <taxon>Pseudoclavibacter</taxon>
    </lineage>
</organism>
<sequence>MPDVPSTSAERLDGATPMTTPMPAIRHSIRRLPAAVDEPYVSVPTSYALACAPRGGRFAFLAVLLGVAAVLLAFEPVPVLLAVVPWVCSIAFAAVAIRRRTRRTALVVTALSLAAVAVGIAVIDHLF</sequence>
<dbReference type="EMBL" id="WBJZ01000001">
    <property type="protein sequence ID" value="KAB1662422.1"/>
    <property type="molecule type" value="Genomic_DNA"/>
</dbReference>
<name>A0A7J5C2K8_9MICO</name>
<protein>
    <submittedName>
        <fullName evidence="3">Uncharacterized protein</fullName>
    </submittedName>
</protein>
<feature type="transmembrane region" description="Helical" evidence="2">
    <location>
        <begin position="58"/>
        <end position="74"/>
    </location>
</feature>
<feature type="region of interest" description="Disordered" evidence="1">
    <location>
        <begin position="1"/>
        <end position="20"/>
    </location>
</feature>
<keyword evidence="2" id="KW-1133">Transmembrane helix</keyword>
<feature type="transmembrane region" description="Helical" evidence="2">
    <location>
        <begin position="80"/>
        <end position="97"/>
    </location>
</feature>
<feature type="transmembrane region" description="Helical" evidence="2">
    <location>
        <begin position="104"/>
        <end position="123"/>
    </location>
</feature>